<evidence type="ECO:0000313" key="3">
    <source>
        <dbReference type="Proteomes" id="UP001369086"/>
    </source>
</evidence>
<reference evidence="2 3" key="1">
    <citation type="submission" date="2021-05" db="EMBL/GenBank/DDBJ databases">
        <authorList>
            <person name="Zahm M."/>
            <person name="Klopp C."/>
            <person name="Cabau C."/>
            <person name="Kuhl H."/>
            <person name="Suciu R."/>
            <person name="Ciorpac M."/>
            <person name="Holostenco D."/>
            <person name="Gessner J."/>
            <person name="Wuertz S."/>
            <person name="Hohne C."/>
            <person name="Stock M."/>
            <person name="Gislard M."/>
            <person name="Lluch J."/>
            <person name="Milhes M."/>
            <person name="Lampietro C."/>
            <person name="Lopez Roques C."/>
            <person name="Donnadieu C."/>
            <person name="Du K."/>
            <person name="Schartl M."/>
            <person name="Guiguen Y."/>
        </authorList>
    </citation>
    <scope>NUCLEOTIDE SEQUENCE [LARGE SCALE GENOMIC DNA]</scope>
    <source>
        <strain evidence="2">Hh-F2</strain>
        <tissue evidence="2">Blood</tissue>
    </source>
</reference>
<feature type="region of interest" description="Disordered" evidence="1">
    <location>
        <begin position="84"/>
        <end position="104"/>
    </location>
</feature>
<name>A0ABR1A3A2_HUSHU</name>
<keyword evidence="3" id="KW-1185">Reference proteome</keyword>
<gene>
    <name evidence="2" type="ORF">HHUSO_G3620</name>
</gene>
<accession>A0ABR1A3A2</accession>
<comment type="caution">
    <text evidence="2">The sequence shown here is derived from an EMBL/GenBank/DDBJ whole genome shotgun (WGS) entry which is preliminary data.</text>
</comment>
<organism evidence="2 3">
    <name type="scientific">Huso huso</name>
    <name type="common">Beluga</name>
    <name type="synonym">Acipenser huso</name>
    <dbReference type="NCBI Taxonomy" id="61971"/>
    <lineage>
        <taxon>Eukaryota</taxon>
        <taxon>Metazoa</taxon>
        <taxon>Chordata</taxon>
        <taxon>Craniata</taxon>
        <taxon>Vertebrata</taxon>
        <taxon>Euteleostomi</taxon>
        <taxon>Actinopterygii</taxon>
        <taxon>Chondrostei</taxon>
        <taxon>Acipenseriformes</taxon>
        <taxon>Acipenseridae</taxon>
        <taxon>Huso</taxon>
    </lineage>
</organism>
<proteinExistence type="predicted"/>
<dbReference type="EMBL" id="JAHFZB010000003">
    <property type="protein sequence ID" value="KAK6491535.1"/>
    <property type="molecule type" value="Genomic_DNA"/>
</dbReference>
<evidence type="ECO:0000256" key="1">
    <source>
        <dbReference type="SAM" id="MobiDB-lite"/>
    </source>
</evidence>
<sequence length="189" mass="22011">MGKFALVLWIENREEGRISTINTSWIRDFDSSNLTKVYLTEWCEPGKKKPDEGWPLHTAKILHASDKEKELRSLEIKISRTESPHATKRKLKRSKWLESSSEDFNDELSLSAEKKTKDTFVEEANRNEAQKIISIKRKVQNKSVEKRVQCEEESNDGLSFSTEMKFQQCSNYSERLNQNGSIPAFHQAW</sequence>
<evidence type="ECO:0000313" key="2">
    <source>
        <dbReference type="EMBL" id="KAK6491535.1"/>
    </source>
</evidence>
<dbReference type="Proteomes" id="UP001369086">
    <property type="component" value="Unassembled WGS sequence"/>
</dbReference>
<protein>
    <submittedName>
        <fullName evidence="2">Uncharacterized protein</fullName>
    </submittedName>
</protein>